<evidence type="ECO:0000256" key="19">
    <source>
        <dbReference type="SAM" id="Phobius"/>
    </source>
</evidence>
<comment type="catalytic activity">
    <reaction evidence="16">
        <text>L-threonyl-[protein] + ATP = O-phospho-L-threonyl-[protein] + ADP + H(+)</text>
        <dbReference type="Rhea" id="RHEA:46608"/>
        <dbReference type="Rhea" id="RHEA-COMP:11060"/>
        <dbReference type="Rhea" id="RHEA-COMP:11605"/>
        <dbReference type="ChEBI" id="CHEBI:15378"/>
        <dbReference type="ChEBI" id="CHEBI:30013"/>
        <dbReference type="ChEBI" id="CHEBI:30616"/>
        <dbReference type="ChEBI" id="CHEBI:61977"/>
        <dbReference type="ChEBI" id="CHEBI:456216"/>
        <dbReference type="EC" id="2.7.11.1"/>
    </reaction>
</comment>
<evidence type="ECO:0000256" key="4">
    <source>
        <dbReference type="ARBA" id="ARBA00022553"/>
    </source>
</evidence>
<dbReference type="InterPro" id="IPR024788">
    <property type="entry name" value="Malectin-like_Carb-bd_dom"/>
</dbReference>
<dbReference type="PROSITE" id="PS51450">
    <property type="entry name" value="LRR"/>
    <property type="match status" value="1"/>
</dbReference>
<sequence>MKMAPLWIVALLVSLSCFIDLRNSAQVVPSDGGDTDPSRVISIDCGVTQEIWDTNGFFHEADDAQFVESGKIYNVSSNDTFDYSQEQVSEQMKTVRSFPEGKRNCYTLRPKQGKNKNYLIRTFMSYGNYDNKSSIPYFHLHLGVNFWTEIKLENVSAIKRKRVVHVSPTNYIDVCLINVGKGTPFISLLELWPLSNSIYRAASSLLPLGLLTGVNLGMSERLNFIRYADDIYGRSWRNGKIDNSERFSTSEAIETDVKEYRLPTEVLITAVRPLNNVSSSLYINLTSINVTADSEHYVYLHFFDFEEHSRGQVRSMEITFTDTIREPVTLKYQDVHTLVKRIPKGVALTGISITSTPGSGLPPMINAYEVYEALPQPITPTHEQDVDAMRNIKHAYNIIRISWQGDPCMPKEYRWEGVTCNYSENIPRVTSLNISSSKLTGQIVPSFSYLMTLQALDLSNNQLTGEIPESLAELPNLKLLNLTGNNLAGTIPKALRKKSSLTLISDGNPDLCQADSCKTVTKKFIKPLVASLASVAVLVLIVCITLMLSKHKRIKKVLSSKKDDQIKSNNQGFSQAEVHDITNDYATEIGAGGFGKVYLGRLKDGTQVAVKLLSNSSLQGFKEFQSEAKLLSFIYHKNLVSLIGYCDDGDMRALIYEYMAKGNLRNLLSEKNPDILTWNERLNIALDAACGLDYLHNGCKPPIIHRDLKSSNILLSENMHAKIADFGLSKAFANDTDSHISTRPAGTLGYLDPEFHKSGNLNKKSDIYSFGIVLLELMTGQRAITETSDEGTRHISDWVNPKLEIGDIQSIVDPRLEGKFNTASAWTFLEIAISCITPEANKRPDISSVVIDLKHCLSLETSLVESAENSSLISTTTLETSYSQSGLSYSPPSAR</sequence>
<dbReference type="PRINTS" id="PR00019">
    <property type="entry name" value="LEURICHRPT"/>
</dbReference>
<evidence type="ECO:0000256" key="15">
    <source>
        <dbReference type="ARBA" id="ARBA00023170"/>
    </source>
</evidence>
<proteinExistence type="predicted"/>
<feature type="chain" id="PRO_5042288834" description="non-specific serine/threonine protein kinase" evidence="20">
    <location>
        <begin position="25"/>
        <end position="895"/>
    </location>
</feature>
<keyword evidence="5" id="KW-0433">Leucine-rich repeat</keyword>
<dbReference type="CDD" id="cd14066">
    <property type="entry name" value="STKc_IRAK"/>
    <property type="match status" value="1"/>
</dbReference>
<evidence type="ECO:0000313" key="23">
    <source>
        <dbReference type="Proteomes" id="UP001293593"/>
    </source>
</evidence>
<dbReference type="InterPro" id="IPR001245">
    <property type="entry name" value="Ser-Thr/Tyr_kinase_cat_dom"/>
</dbReference>
<dbReference type="InterPro" id="IPR000719">
    <property type="entry name" value="Prot_kinase_dom"/>
</dbReference>
<evidence type="ECO:0000256" key="8">
    <source>
        <dbReference type="ARBA" id="ARBA00022729"/>
    </source>
</evidence>
<keyword evidence="9" id="KW-0677">Repeat</keyword>
<dbReference type="PANTHER" id="PTHR45631:SF212">
    <property type="entry name" value="PROTEIN KINASE DOMAIN-CONTAINING PROTEIN"/>
    <property type="match status" value="1"/>
</dbReference>
<evidence type="ECO:0000259" key="21">
    <source>
        <dbReference type="PROSITE" id="PS50011"/>
    </source>
</evidence>
<reference evidence="22" key="1">
    <citation type="submission" date="2023-10" db="EMBL/GenBank/DDBJ databases">
        <title>Chromosome-level genome of the transformable northern wattle, Acacia crassicarpa.</title>
        <authorList>
            <person name="Massaro I."/>
            <person name="Sinha N.R."/>
            <person name="Poethig S."/>
            <person name="Leichty A.R."/>
        </authorList>
    </citation>
    <scope>NUCLEOTIDE SEQUENCE</scope>
    <source>
        <strain evidence="22">Acra3RX</strain>
        <tissue evidence="22">Leaf</tissue>
    </source>
</reference>
<keyword evidence="6" id="KW-0808">Transferase</keyword>
<dbReference type="Pfam" id="PF12819">
    <property type="entry name" value="Malectin_like"/>
    <property type="match status" value="1"/>
</dbReference>
<keyword evidence="3" id="KW-0723">Serine/threonine-protein kinase</keyword>
<dbReference type="GO" id="GO:0005524">
    <property type="term" value="F:ATP binding"/>
    <property type="evidence" value="ECO:0007669"/>
    <property type="project" value="UniProtKB-UniRule"/>
</dbReference>
<evidence type="ECO:0000256" key="18">
    <source>
        <dbReference type="PROSITE-ProRule" id="PRU10141"/>
    </source>
</evidence>
<accession>A0AAE1JEN4</accession>
<comment type="subcellular location">
    <subcellularLocation>
        <location evidence="1">Membrane</location>
        <topology evidence="1">Single-pass membrane protein</topology>
    </subcellularLocation>
</comment>
<dbReference type="AlphaFoldDB" id="A0AAE1JEN4"/>
<evidence type="ECO:0000256" key="20">
    <source>
        <dbReference type="SAM" id="SignalP"/>
    </source>
</evidence>
<evidence type="ECO:0000256" key="17">
    <source>
        <dbReference type="ARBA" id="ARBA00048679"/>
    </source>
</evidence>
<evidence type="ECO:0000256" key="5">
    <source>
        <dbReference type="ARBA" id="ARBA00022614"/>
    </source>
</evidence>
<dbReference type="PANTHER" id="PTHR45631">
    <property type="entry name" value="OS07G0107800 PROTEIN-RELATED"/>
    <property type="match status" value="1"/>
</dbReference>
<dbReference type="SMART" id="SM00220">
    <property type="entry name" value="S_TKc"/>
    <property type="match status" value="1"/>
</dbReference>
<keyword evidence="13 19" id="KW-1133">Transmembrane helix</keyword>
<comment type="caution">
    <text evidence="22">The sequence shown here is derived from an EMBL/GenBank/DDBJ whole genome shotgun (WGS) entry which is preliminary data.</text>
</comment>
<dbReference type="PROSITE" id="PS00108">
    <property type="entry name" value="PROTEIN_KINASE_ST"/>
    <property type="match status" value="1"/>
</dbReference>
<dbReference type="InterPro" id="IPR017441">
    <property type="entry name" value="Protein_kinase_ATP_BS"/>
</dbReference>
<evidence type="ECO:0000256" key="10">
    <source>
        <dbReference type="ARBA" id="ARBA00022741"/>
    </source>
</evidence>
<dbReference type="FunFam" id="1.10.510.10:FF:000146">
    <property type="entry name" value="LRR receptor-like serine/threonine-protein kinase IOS1"/>
    <property type="match status" value="1"/>
</dbReference>
<feature type="binding site" evidence="18">
    <location>
        <position position="611"/>
    </location>
    <ligand>
        <name>ATP</name>
        <dbReference type="ChEBI" id="CHEBI:30616"/>
    </ligand>
</feature>
<dbReference type="InterPro" id="IPR001611">
    <property type="entry name" value="Leu-rich_rpt"/>
</dbReference>
<dbReference type="Pfam" id="PF13855">
    <property type="entry name" value="LRR_8"/>
    <property type="match status" value="1"/>
</dbReference>
<organism evidence="22 23">
    <name type="scientific">Acacia crassicarpa</name>
    <name type="common">northern wattle</name>
    <dbReference type="NCBI Taxonomy" id="499986"/>
    <lineage>
        <taxon>Eukaryota</taxon>
        <taxon>Viridiplantae</taxon>
        <taxon>Streptophyta</taxon>
        <taxon>Embryophyta</taxon>
        <taxon>Tracheophyta</taxon>
        <taxon>Spermatophyta</taxon>
        <taxon>Magnoliopsida</taxon>
        <taxon>eudicotyledons</taxon>
        <taxon>Gunneridae</taxon>
        <taxon>Pentapetalae</taxon>
        <taxon>rosids</taxon>
        <taxon>fabids</taxon>
        <taxon>Fabales</taxon>
        <taxon>Fabaceae</taxon>
        <taxon>Caesalpinioideae</taxon>
        <taxon>mimosoid clade</taxon>
        <taxon>Acacieae</taxon>
        <taxon>Acacia</taxon>
    </lineage>
</organism>
<dbReference type="EC" id="2.7.11.1" evidence="2"/>
<evidence type="ECO:0000256" key="13">
    <source>
        <dbReference type="ARBA" id="ARBA00022989"/>
    </source>
</evidence>
<dbReference type="PROSITE" id="PS51257">
    <property type="entry name" value="PROKAR_LIPOPROTEIN"/>
    <property type="match status" value="1"/>
</dbReference>
<dbReference type="GO" id="GO:0004674">
    <property type="term" value="F:protein serine/threonine kinase activity"/>
    <property type="evidence" value="ECO:0007669"/>
    <property type="project" value="UniProtKB-KW"/>
</dbReference>
<name>A0AAE1JEN4_9FABA</name>
<dbReference type="SUPFAM" id="SSF52058">
    <property type="entry name" value="L domain-like"/>
    <property type="match status" value="1"/>
</dbReference>
<gene>
    <name evidence="22" type="ORF">QN277_024164</name>
</gene>
<evidence type="ECO:0000256" key="6">
    <source>
        <dbReference type="ARBA" id="ARBA00022679"/>
    </source>
</evidence>
<dbReference type="Gene3D" id="3.80.10.10">
    <property type="entry name" value="Ribonuclease Inhibitor"/>
    <property type="match status" value="1"/>
</dbReference>
<keyword evidence="11" id="KW-0418">Kinase</keyword>
<evidence type="ECO:0000256" key="3">
    <source>
        <dbReference type="ARBA" id="ARBA00022527"/>
    </source>
</evidence>
<dbReference type="Pfam" id="PF07714">
    <property type="entry name" value="PK_Tyr_Ser-Thr"/>
    <property type="match status" value="1"/>
</dbReference>
<keyword evidence="23" id="KW-1185">Reference proteome</keyword>
<feature type="transmembrane region" description="Helical" evidence="19">
    <location>
        <begin position="528"/>
        <end position="548"/>
    </location>
</feature>
<dbReference type="SUPFAM" id="SSF56112">
    <property type="entry name" value="Protein kinase-like (PK-like)"/>
    <property type="match status" value="1"/>
</dbReference>
<keyword evidence="15" id="KW-0675">Receptor</keyword>
<dbReference type="FunFam" id="3.30.200.20:FF:000178">
    <property type="entry name" value="serine/threonine-protein kinase PBS1-like"/>
    <property type="match status" value="1"/>
</dbReference>
<keyword evidence="7 19" id="KW-0812">Transmembrane</keyword>
<evidence type="ECO:0000256" key="7">
    <source>
        <dbReference type="ARBA" id="ARBA00022692"/>
    </source>
</evidence>
<dbReference type="GO" id="GO:0016020">
    <property type="term" value="C:membrane"/>
    <property type="evidence" value="ECO:0007669"/>
    <property type="project" value="UniProtKB-SubCell"/>
</dbReference>
<comment type="catalytic activity">
    <reaction evidence="17">
        <text>L-seryl-[protein] + ATP = O-phospho-L-seryl-[protein] + ADP + H(+)</text>
        <dbReference type="Rhea" id="RHEA:17989"/>
        <dbReference type="Rhea" id="RHEA-COMP:9863"/>
        <dbReference type="Rhea" id="RHEA-COMP:11604"/>
        <dbReference type="ChEBI" id="CHEBI:15378"/>
        <dbReference type="ChEBI" id="CHEBI:29999"/>
        <dbReference type="ChEBI" id="CHEBI:30616"/>
        <dbReference type="ChEBI" id="CHEBI:83421"/>
        <dbReference type="ChEBI" id="CHEBI:456216"/>
        <dbReference type="EC" id="2.7.11.1"/>
    </reaction>
</comment>
<keyword evidence="8 20" id="KW-0732">Signal</keyword>
<dbReference type="Proteomes" id="UP001293593">
    <property type="component" value="Unassembled WGS sequence"/>
</dbReference>
<evidence type="ECO:0000313" key="22">
    <source>
        <dbReference type="EMBL" id="KAK4267377.1"/>
    </source>
</evidence>
<dbReference type="Gene3D" id="1.10.510.10">
    <property type="entry name" value="Transferase(Phosphotransferase) domain 1"/>
    <property type="match status" value="1"/>
</dbReference>
<dbReference type="InterPro" id="IPR008271">
    <property type="entry name" value="Ser/Thr_kinase_AS"/>
</dbReference>
<dbReference type="PROSITE" id="PS00107">
    <property type="entry name" value="PROTEIN_KINASE_ATP"/>
    <property type="match status" value="1"/>
</dbReference>
<evidence type="ECO:0000256" key="11">
    <source>
        <dbReference type="ARBA" id="ARBA00022777"/>
    </source>
</evidence>
<evidence type="ECO:0000256" key="14">
    <source>
        <dbReference type="ARBA" id="ARBA00023136"/>
    </source>
</evidence>
<dbReference type="Gene3D" id="3.30.200.20">
    <property type="entry name" value="Phosphorylase Kinase, domain 1"/>
    <property type="match status" value="1"/>
</dbReference>
<evidence type="ECO:0000256" key="16">
    <source>
        <dbReference type="ARBA" id="ARBA00047899"/>
    </source>
</evidence>
<evidence type="ECO:0000256" key="2">
    <source>
        <dbReference type="ARBA" id="ARBA00012513"/>
    </source>
</evidence>
<evidence type="ECO:0000256" key="9">
    <source>
        <dbReference type="ARBA" id="ARBA00022737"/>
    </source>
</evidence>
<dbReference type="InterPro" id="IPR032675">
    <property type="entry name" value="LRR_dom_sf"/>
</dbReference>
<evidence type="ECO:0000256" key="12">
    <source>
        <dbReference type="ARBA" id="ARBA00022840"/>
    </source>
</evidence>
<evidence type="ECO:0000256" key="1">
    <source>
        <dbReference type="ARBA" id="ARBA00004167"/>
    </source>
</evidence>
<feature type="signal peptide" evidence="20">
    <location>
        <begin position="1"/>
        <end position="24"/>
    </location>
</feature>
<keyword evidence="12 18" id="KW-0067">ATP-binding</keyword>
<dbReference type="FunFam" id="3.80.10.10:FF:000129">
    <property type="entry name" value="Leucine-rich repeat receptor-like kinase"/>
    <property type="match status" value="1"/>
</dbReference>
<dbReference type="PROSITE" id="PS50011">
    <property type="entry name" value="PROTEIN_KINASE_DOM"/>
    <property type="match status" value="1"/>
</dbReference>
<keyword evidence="4" id="KW-0597">Phosphoprotein</keyword>
<feature type="domain" description="Protein kinase" evidence="21">
    <location>
        <begin position="583"/>
        <end position="858"/>
    </location>
</feature>
<keyword evidence="14 19" id="KW-0472">Membrane</keyword>
<keyword evidence="10 18" id="KW-0547">Nucleotide-binding</keyword>
<protein>
    <recommendedName>
        <fullName evidence="2">non-specific serine/threonine protein kinase</fullName>
        <ecNumber evidence="2">2.7.11.1</ecNumber>
    </recommendedName>
</protein>
<dbReference type="EMBL" id="JAWXYG010000007">
    <property type="protein sequence ID" value="KAK4267377.1"/>
    <property type="molecule type" value="Genomic_DNA"/>
</dbReference>
<dbReference type="InterPro" id="IPR011009">
    <property type="entry name" value="Kinase-like_dom_sf"/>
</dbReference>